<comment type="similarity">
    <text evidence="1">Belongs to the pseudouridine synthase RsuA family.</text>
</comment>
<accession>A0A2H4ZQA5</accession>
<dbReference type="InterPro" id="IPR042092">
    <property type="entry name" value="PsdUridine_s_RsuA/RluB/E/F_cat"/>
</dbReference>
<geneLocation type="plastid" evidence="5"/>
<dbReference type="SUPFAM" id="SSF55174">
    <property type="entry name" value="Alpha-L RNA-binding motif"/>
    <property type="match status" value="1"/>
</dbReference>
<dbReference type="InterPro" id="IPR020103">
    <property type="entry name" value="PsdUridine_synth_cat_dom_sf"/>
</dbReference>
<dbReference type="Gene3D" id="3.10.290.10">
    <property type="entry name" value="RNA-binding S4 domain"/>
    <property type="match status" value="1"/>
</dbReference>
<dbReference type="SUPFAM" id="SSF55120">
    <property type="entry name" value="Pseudouridine synthase"/>
    <property type="match status" value="1"/>
</dbReference>
<evidence type="ECO:0000256" key="1">
    <source>
        <dbReference type="ARBA" id="ARBA00008348"/>
    </source>
</evidence>
<dbReference type="Pfam" id="PF01479">
    <property type="entry name" value="S4"/>
    <property type="match status" value="1"/>
</dbReference>
<dbReference type="PANTHER" id="PTHR47683:SF2">
    <property type="entry name" value="RNA-BINDING S4 DOMAIN-CONTAINING PROTEIN"/>
    <property type="match status" value="1"/>
</dbReference>
<dbReference type="CDD" id="cd02870">
    <property type="entry name" value="PseudoU_synth_RsuA_like"/>
    <property type="match status" value="1"/>
</dbReference>
<evidence type="ECO:0000256" key="2">
    <source>
        <dbReference type="ARBA" id="ARBA00023235"/>
    </source>
</evidence>
<reference evidence="5" key="1">
    <citation type="submission" date="2017-10" db="EMBL/GenBank/DDBJ databases">
        <title>Paulinella longichromatophora chromatophore genome.</title>
        <authorList>
            <person name="Lhee D."/>
            <person name="Yoon H.S."/>
        </authorList>
    </citation>
    <scope>NUCLEOTIDE SEQUENCE</scope>
</reference>
<dbReference type="InterPro" id="IPR036986">
    <property type="entry name" value="S4_RNA-bd_sf"/>
</dbReference>
<proteinExistence type="inferred from homology"/>
<dbReference type="PROSITE" id="PS01149">
    <property type="entry name" value="PSI_RSU"/>
    <property type="match status" value="1"/>
</dbReference>
<dbReference type="Gene3D" id="3.30.70.1560">
    <property type="entry name" value="Alpha-L RNA-binding motif"/>
    <property type="match status" value="1"/>
</dbReference>
<name>A0A2H4ZQA5_9EUKA</name>
<dbReference type="InterPro" id="IPR018496">
    <property type="entry name" value="PsdUridine_synth_RsuA/RluB_CS"/>
</dbReference>
<dbReference type="InterPro" id="IPR050343">
    <property type="entry name" value="RsuA_PseudoU_synthase"/>
</dbReference>
<dbReference type="CDD" id="cd00165">
    <property type="entry name" value="S4"/>
    <property type="match status" value="1"/>
</dbReference>
<evidence type="ECO:0000259" key="4">
    <source>
        <dbReference type="SMART" id="SM00363"/>
    </source>
</evidence>
<evidence type="ECO:0000313" key="5">
    <source>
        <dbReference type="EMBL" id="AUG32726.1"/>
    </source>
</evidence>
<dbReference type="PANTHER" id="PTHR47683">
    <property type="entry name" value="PSEUDOURIDINE SYNTHASE FAMILY PROTEIN-RELATED"/>
    <property type="match status" value="1"/>
</dbReference>
<dbReference type="SMART" id="SM00363">
    <property type="entry name" value="S4"/>
    <property type="match status" value="1"/>
</dbReference>
<keyword evidence="5" id="KW-0934">Plastid</keyword>
<dbReference type="GO" id="GO:0006364">
    <property type="term" value="P:rRNA processing"/>
    <property type="evidence" value="ECO:0007669"/>
    <property type="project" value="UniProtKB-ARBA"/>
</dbReference>
<keyword evidence="3" id="KW-0694">RNA-binding</keyword>
<sequence length="241" mass="27150">MLLQRLQKIIAMSGLCSRRQAETLIGEGRVKVNGTIAYLGNRVKFSDRIEIDDKIIRYSKYSLTLLVNKPIGVISSCSDPQGRPTIIDLIPENICSNYTLHPIGRLDVNTRGALLLTTNGILTLQLSHPRYCHGKTYKVWVKGHPSSSALQQWREGILMDGTLTNKVTIISKKKKINSTLLELTMREGRKRQIRRMAEILGHPVLDLQRTSIASIMLGSLPEGSWRKLEFSEWSSLLPTET</sequence>
<protein>
    <submittedName>
        <fullName evidence="5">Pseudouridine synthase, Rsu</fullName>
    </submittedName>
</protein>
<evidence type="ECO:0000256" key="3">
    <source>
        <dbReference type="PROSITE-ProRule" id="PRU00182"/>
    </source>
</evidence>
<gene>
    <name evidence="5" type="ORF">PLO_753</name>
</gene>
<dbReference type="InterPro" id="IPR000748">
    <property type="entry name" value="PsdUridine_synth_RsuA/RluB/E/F"/>
</dbReference>
<keyword evidence="2" id="KW-0413">Isomerase</keyword>
<dbReference type="GO" id="GO:0001522">
    <property type="term" value="P:pseudouridine synthesis"/>
    <property type="evidence" value="ECO:0007669"/>
    <property type="project" value="InterPro"/>
</dbReference>
<dbReference type="InterPro" id="IPR020094">
    <property type="entry name" value="TruA/RsuA/RluB/E/F_N"/>
</dbReference>
<dbReference type="FunFam" id="3.10.290.10:FF:000003">
    <property type="entry name" value="Pseudouridine synthase"/>
    <property type="match status" value="1"/>
</dbReference>
<dbReference type="GO" id="GO:0003723">
    <property type="term" value="F:RNA binding"/>
    <property type="evidence" value="ECO:0007669"/>
    <property type="project" value="UniProtKB-KW"/>
</dbReference>
<dbReference type="InterPro" id="IPR006145">
    <property type="entry name" value="PsdUridine_synth_RsuA/RluA"/>
</dbReference>
<dbReference type="AlphaFoldDB" id="A0A2H4ZQA5"/>
<feature type="domain" description="RNA-binding S4" evidence="4">
    <location>
        <begin position="4"/>
        <end position="64"/>
    </location>
</feature>
<dbReference type="Gene3D" id="3.30.70.580">
    <property type="entry name" value="Pseudouridine synthase I, catalytic domain, N-terminal subdomain"/>
    <property type="match status" value="1"/>
</dbReference>
<dbReference type="Pfam" id="PF00849">
    <property type="entry name" value="PseudoU_synth_2"/>
    <property type="match status" value="1"/>
</dbReference>
<dbReference type="PROSITE" id="PS50889">
    <property type="entry name" value="S4"/>
    <property type="match status" value="1"/>
</dbReference>
<dbReference type="InterPro" id="IPR002942">
    <property type="entry name" value="S4_RNA-bd"/>
</dbReference>
<dbReference type="GO" id="GO:0009982">
    <property type="term" value="F:pseudouridine synthase activity"/>
    <property type="evidence" value="ECO:0007669"/>
    <property type="project" value="InterPro"/>
</dbReference>
<organism evidence="5">
    <name type="scientific">Paulinella longichromatophora</name>
    <dbReference type="NCBI Taxonomy" id="1708747"/>
    <lineage>
        <taxon>Eukaryota</taxon>
        <taxon>Sar</taxon>
        <taxon>Rhizaria</taxon>
        <taxon>Cercozoa</taxon>
        <taxon>Imbricatea</taxon>
        <taxon>Silicofilosea</taxon>
        <taxon>Euglyphida</taxon>
        <taxon>Paulinellidae</taxon>
        <taxon>Paulinella</taxon>
    </lineage>
</organism>
<dbReference type="NCBIfam" id="TIGR00093">
    <property type="entry name" value="pseudouridine synthase"/>
    <property type="match status" value="1"/>
</dbReference>
<dbReference type="EMBL" id="MG264610">
    <property type="protein sequence ID" value="AUG32726.1"/>
    <property type="molecule type" value="Genomic_DNA"/>
</dbReference>